<proteinExistence type="predicted"/>
<evidence type="ECO:0000256" key="3">
    <source>
        <dbReference type="ARBA" id="ARBA00023186"/>
    </source>
</evidence>
<evidence type="ECO:0000259" key="6">
    <source>
        <dbReference type="SMART" id="SM00945"/>
    </source>
</evidence>
<dbReference type="Pfam" id="PF04352">
    <property type="entry name" value="ProQ"/>
    <property type="match status" value="1"/>
</dbReference>
<comment type="caution">
    <text evidence="7">The sequence shown here is derived from an EMBL/GenBank/DDBJ whole genome shotgun (WGS) entry which is preliminary data.</text>
</comment>
<feature type="compositionally biased region" description="Basic and acidic residues" evidence="5">
    <location>
        <begin position="304"/>
        <end position="313"/>
    </location>
</feature>
<keyword evidence="1" id="KW-0963">Cytoplasm</keyword>
<feature type="compositionally biased region" description="Basic residues" evidence="5">
    <location>
        <begin position="260"/>
        <end position="269"/>
    </location>
</feature>
<keyword evidence="3" id="KW-0143">Chaperone</keyword>
<dbReference type="Proteomes" id="UP001264519">
    <property type="component" value="Unassembled WGS sequence"/>
</dbReference>
<dbReference type="InterPro" id="IPR016103">
    <property type="entry name" value="ProQ/FinO"/>
</dbReference>
<dbReference type="EMBL" id="JARWAK010000015">
    <property type="protein sequence ID" value="MDR5868145.1"/>
    <property type="molecule type" value="Genomic_DNA"/>
</dbReference>
<feature type="coiled-coil region" evidence="4">
    <location>
        <begin position="22"/>
        <end position="105"/>
    </location>
</feature>
<keyword evidence="2" id="KW-0694">RNA-binding</keyword>
<keyword evidence="8" id="KW-1185">Reference proteome</keyword>
<evidence type="ECO:0000313" key="8">
    <source>
        <dbReference type="Proteomes" id="UP001264519"/>
    </source>
</evidence>
<dbReference type="PANTHER" id="PTHR38106">
    <property type="entry name" value="RNA CHAPERONE PROQ"/>
    <property type="match status" value="1"/>
</dbReference>
<feature type="compositionally biased region" description="Low complexity" evidence="5">
    <location>
        <begin position="141"/>
        <end position="150"/>
    </location>
</feature>
<evidence type="ECO:0000256" key="4">
    <source>
        <dbReference type="SAM" id="Coils"/>
    </source>
</evidence>
<name>A0ABU1G5G7_9GAMM</name>
<dbReference type="InterPro" id="IPR023529">
    <property type="entry name" value="ProQ"/>
</dbReference>
<feature type="region of interest" description="Disordered" evidence="5">
    <location>
        <begin position="125"/>
        <end position="150"/>
    </location>
</feature>
<gene>
    <name evidence="7" type="ORF">QC818_15270</name>
</gene>
<dbReference type="SUPFAM" id="SSF48657">
    <property type="entry name" value="FinO-like"/>
    <property type="match status" value="1"/>
</dbReference>
<dbReference type="RefSeq" id="WP_309653722.1">
    <property type="nucleotide sequence ID" value="NZ_JARWAK010000015.1"/>
</dbReference>
<feature type="compositionally biased region" description="Low complexity" evidence="5">
    <location>
        <begin position="270"/>
        <end position="290"/>
    </location>
</feature>
<reference evidence="7 8" key="1">
    <citation type="submission" date="2023-04" db="EMBL/GenBank/DDBJ databases">
        <title>A long-awaited taxogenomic arrangement of the family Halomonadaceae.</title>
        <authorList>
            <person name="De La Haba R."/>
            <person name="Chuvochina M."/>
            <person name="Wittouck S."/>
            <person name="Arahal D.R."/>
            <person name="Sanchez-Porro C."/>
            <person name="Hugenholtz P."/>
            <person name="Ventosa A."/>
        </authorList>
    </citation>
    <scope>NUCLEOTIDE SEQUENCE [LARGE SCALE GENOMIC DNA]</scope>
    <source>
        <strain evidence="7 8">DSM 23530</strain>
    </source>
</reference>
<evidence type="ECO:0000256" key="1">
    <source>
        <dbReference type="ARBA" id="ARBA00022490"/>
    </source>
</evidence>
<dbReference type="Gene3D" id="1.10.1710.10">
    <property type="entry name" value="ProQ/FinO domain"/>
    <property type="match status" value="1"/>
</dbReference>
<evidence type="ECO:0000313" key="7">
    <source>
        <dbReference type="EMBL" id="MDR5868145.1"/>
    </source>
</evidence>
<accession>A0ABU1G5G7</accession>
<evidence type="ECO:0000256" key="2">
    <source>
        <dbReference type="ARBA" id="ARBA00022884"/>
    </source>
</evidence>
<sequence length="322" mass="35789">MEDQTLIEEGPARLVTALEARIEALLEARRRDDRQRRALEARQAELLARVERARLHEHDLEARVAELEARLAEAEAERIELAEENRELDAQNRELEAHGRRLQARLDGEAEAPVFQRAARQSRGLSALIGTPRRPRPEVPPAEAATDDAPAPAQNALPIERAPSPQALLAEWYRRYPDTFFKGHTRPLQIGIHQALAAHEPWPEKLVRRALACYVNLPRYLKAVREGAERLDLAGRPAGVVDREAAEHARRKLERLQADRRRKVKRSARRPSGGATSSAAPGKAASSSAPGPAPQPPAGDDAPDGDRLQRKLDALMAQHNAR</sequence>
<feature type="region of interest" description="Disordered" evidence="5">
    <location>
        <begin position="256"/>
        <end position="322"/>
    </location>
</feature>
<dbReference type="PANTHER" id="PTHR38106:SF1">
    <property type="entry name" value="RNA CHAPERONE PROQ"/>
    <property type="match status" value="1"/>
</dbReference>
<protein>
    <submittedName>
        <fullName evidence="7">ProQ/FINO family protein</fullName>
    </submittedName>
</protein>
<keyword evidence="4" id="KW-0175">Coiled coil</keyword>
<feature type="domain" description="ProQ/FinO" evidence="6">
    <location>
        <begin position="160"/>
        <end position="269"/>
    </location>
</feature>
<dbReference type="InterPro" id="IPR036442">
    <property type="entry name" value="ProQ/FinO_sf"/>
</dbReference>
<dbReference type="SMART" id="SM00945">
    <property type="entry name" value="ProQ"/>
    <property type="match status" value="1"/>
</dbReference>
<evidence type="ECO:0000256" key="5">
    <source>
        <dbReference type="SAM" id="MobiDB-lite"/>
    </source>
</evidence>
<organism evidence="7 8">
    <name type="scientific">Halomonas koreensis</name>
    <dbReference type="NCBI Taxonomy" id="245385"/>
    <lineage>
        <taxon>Bacteria</taxon>
        <taxon>Pseudomonadati</taxon>
        <taxon>Pseudomonadota</taxon>
        <taxon>Gammaproteobacteria</taxon>
        <taxon>Oceanospirillales</taxon>
        <taxon>Halomonadaceae</taxon>
        <taxon>Halomonas</taxon>
    </lineage>
</organism>